<protein>
    <submittedName>
        <fullName evidence="4">WYL domain-containing protein</fullName>
    </submittedName>
</protein>
<sequence length="278" mass="31935">MIKEPLARAELLKTLLLWGGRLGNARLRELLGMKVTRVSQLISEFHHAHPDWMEWDAISRSYRATPAVYRSKFEAAASLGQYLSLVGITHAKGESSDERTLWNAFPDLSVPPPRIFAQITEAIELSQQLQINYRSMGNPKPHPRVISPHSVIRAGRRWHVRAFCATRQDFRDFALGRIDSPCLLSKPSERSADEDFSWRTFLDVRLVAHPALNQDQQDMIRFEYFSSTAARVERCRAAMVAYFIQDLRAATDPSKQLPPEYQLAVENMEELRPWLFTV</sequence>
<dbReference type="PANTHER" id="PTHR34580">
    <property type="match status" value="1"/>
</dbReference>
<dbReference type="AlphaFoldDB" id="A0AA42QCS4"/>
<dbReference type="Pfam" id="PF26107">
    <property type="entry name" value="BrxR_CTD"/>
    <property type="match status" value="1"/>
</dbReference>
<evidence type="ECO:0000259" key="1">
    <source>
        <dbReference type="Pfam" id="PF13280"/>
    </source>
</evidence>
<dbReference type="PANTHER" id="PTHR34580:SF3">
    <property type="entry name" value="PROTEIN PAFB"/>
    <property type="match status" value="1"/>
</dbReference>
<evidence type="ECO:0000259" key="3">
    <source>
        <dbReference type="Pfam" id="PF26109"/>
    </source>
</evidence>
<organism evidence="4 5">
    <name type="scientific">Ectopseudomonas oleovorans</name>
    <name type="common">Pseudomonas oleovorans</name>
    <dbReference type="NCBI Taxonomy" id="301"/>
    <lineage>
        <taxon>Bacteria</taxon>
        <taxon>Pseudomonadati</taxon>
        <taxon>Pseudomonadota</taxon>
        <taxon>Gammaproteobacteria</taxon>
        <taxon>Pseudomonadales</taxon>
        <taxon>Pseudomonadaceae</taxon>
        <taxon>Ectopseudomonas</taxon>
    </lineage>
</organism>
<evidence type="ECO:0000259" key="2">
    <source>
        <dbReference type="Pfam" id="PF26107"/>
    </source>
</evidence>
<dbReference type="InterPro" id="IPR026881">
    <property type="entry name" value="WYL_dom"/>
</dbReference>
<feature type="domain" description="WYL" evidence="1">
    <location>
        <begin position="115"/>
        <end position="180"/>
    </location>
</feature>
<accession>A0AA42QCS4</accession>
<name>A0AA42QCS4_ECTOL</name>
<feature type="domain" description="DNA-binding transcriptional repressor CapW C-terminal dimerisation" evidence="2">
    <location>
        <begin position="202"/>
        <end position="271"/>
    </location>
</feature>
<proteinExistence type="predicted"/>
<dbReference type="RefSeq" id="WP_052351310.1">
    <property type="nucleotide sequence ID" value="NZ_CP104579.1"/>
</dbReference>
<gene>
    <name evidence="4" type="ORF">N5J11_19540</name>
</gene>
<reference evidence="4" key="1">
    <citation type="submission" date="2022-09" db="EMBL/GenBank/DDBJ databases">
        <title>Intensive care unit water sources are persistently colonized with multi-drug resistant bacteria and are the site of extensive horizontal gene transfer of antibiotic resistance genes.</title>
        <authorList>
            <person name="Diorio-Toth L."/>
        </authorList>
    </citation>
    <scope>NUCLEOTIDE SEQUENCE</scope>
    <source>
        <strain evidence="4">GD03704</strain>
    </source>
</reference>
<dbReference type="InterPro" id="IPR051534">
    <property type="entry name" value="CBASS_pafABC_assoc_protein"/>
</dbReference>
<dbReference type="InterPro" id="IPR059020">
    <property type="entry name" value="CapW_CTD"/>
</dbReference>
<evidence type="ECO:0000313" key="5">
    <source>
        <dbReference type="Proteomes" id="UP001161697"/>
    </source>
</evidence>
<dbReference type="EMBL" id="JAOCJE010000001">
    <property type="protein sequence ID" value="MDH1341345.1"/>
    <property type="molecule type" value="Genomic_DNA"/>
</dbReference>
<dbReference type="InterPro" id="IPR059019">
    <property type="entry name" value="WHD_CapW"/>
</dbReference>
<dbReference type="PROSITE" id="PS52050">
    <property type="entry name" value="WYL"/>
    <property type="match status" value="1"/>
</dbReference>
<evidence type="ECO:0000313" key="4">
    <source>
        <dbReference type="EMBL" id="MDH1341345.1"/>
    </source>
</evidence>
<comment type="caution">
    <text evidence="4">The sequence shown here is derived from an EMBL/GenBank/DDBJ whole genome shotgun (WGS) entry which is preliminary data.</text>
</comment>
<dbReference type="Pfam" id="PF13280">
    <property type="entry name" value="WYL"/>
    <property type="match status" value="1"/>
</dbReference>
<feature type="domain" description="DNA-binding transcriptional repressor CapW winged helix-turn-helix" evidence="3">
    <location>
        <begin position="7"/>
        <end position="68"/>
    </location>
</feature>
<dbReference type="Proteomes" id="UP001161697">
    <property type="component" value="Unassembled WGS sequence"/>
</dbReference>
<dbReference type="Pfam" id="PF26109">
    <property type="entry name" value="WHD_BrxR"/>
    <property type="match status" value="1"/>
</dbReference>